<feature type="compositionally biased region" description="Low complexity" evidence="1">
    <location>
        <begin position="925"/>
        <end position="936"/>
    </location>
</feature>
<sequence>MHSQRRPAPESTYASQAARWKQGFKTPAQQQQTDLENALVSELCSSVGSSSFPPREVLHKLLRYLHTLDHDYICELLDDKFESPLWQVKAKALSVLSALLGSAEAEFYKQYYSGRLDLLEDLCNARKDMLRKRADKVYVLLKDYVAPDEESPLELMRRMQEEEEEEEAAAQAPEMNPLMHTSPIVTSQQTPHDLMMDLNDSPRSSSAPLPAPAVQEGSAFSFLAQPQQEYPPAQMAAEPMTPPVSNSAFGFLSANGGEVDSPPQSAAPAPDGTAFRFMAAAPQNAKPEPTMPAPSAPPLSSDSSSFGFMHQAPAANSTHAIEHGIPSSSTAKLPSAFAFMGGQQQQPQQQKAASAVSPPTQAAPTPALQRCHTVFDTLSVPTMLQPTQMNGPEKEEVKEEEPKMSDPIHDAFEGLDTNDGAQALESFDAYKPSSDAVRGGENGAQEPTQPTEPLREVILEIDVPPGPMGVMLDRTIPDMTVIERFVPLPAGGRGYLELHPAICPGCALISINSIYVENKGLAEVGPILGSLANAPKLLRFKKLMTQGRAANPSTLQVPYIPPPLEEDEGSASDGKGVEDDQTQPESEEIHTPGSSSGEAYMARLDGYRSGLSEIEAKLKEIVRREHGGQPIVDRRNQLAQLHGTVEKIQTQGIDSVIFGEQRPPNYEEVKQFRSTLVRKADELAHLIQSTASMDPSLPYSSAAASDEEKHPVSAFAFVGGDSNSTVNDPPLGISQLQGDSGFQFLNANANPQVAGVHGGNVMVPPVQANNSYGFSFLRDNAQEQPAAVAAAAPLTISQAPTSPSSSFGVLSTDGANPAVEVSTNVFAGLSMKDETQQQQQMFAGLSLKDDTQQEPARPAPALYNTLTKSSHGRPMGLSDLEASLRSTASGRPPMGAQSAQTTESTQSSFGFMSTINARDQRVFDSSSTSTEPTSPTAFGFMRGSGSSSTTPTAASSSVSQSQSQRSVLQEPEPSMFSFISN</sequence>
<gene>
    <name evidence="2" type="ORF">PHYPSEUDO_009331</name>
</gene>
<feature type="compositionally biased region" description="Low complexity" evidence="1">
    <location>
        <begin position="343"/>
        <end position="365"/>
    </location>
</feature>
<feature type="region of interest" description="Disordered" evidence="1">
    <location>
        <begin position="158"/>
        <end position="177"/>
    </location>
</feature>
<evidence type="ECO:0008006" key="4">
    <source>
        <dbReference type="Google" id="ProtNLM"/>
    </source>
</evidence>
<feature type="region of interest" description="Disordered" evidence="1">
    <location>
        <begin position="921"/>
        <end position="981"/>
    </location>
</feature>
<feature type="compositionally biased region" description="Low complexity" evidence="1">
    <location>
        <begin position="896"/>
        <end position="908"/>
    </location>
</feature>
<feature type="region of interest" description="Disordered" evidence="1">
    <location>
        <begin position="342"/>
        <end position="365"/>
    </location>
</feature>
<keyword evidence="3" id="KW-1185">Reference proteome</keyword>
<accession>A0A8T1VFG5</accession>
<feature type="region of interest" description="Disordered" evidence="1">
    <location>
        <begin position="552"/>
        <end position="599"/>
    </location>
</feature>
<evidence type="ECO:0000313" key="2">
    <source>
        <dbReference type="EMBL" id="KAG7378899.1"/>
    </source>
</evidence>
<reference evidence="2" key="1">
    <citation type="submission" date="2021-02" db="EMBL/GenBank/DDBJ databases">
        <authorList>
            <person name="Palmer J.M."/>
        </authorList>
    </citation>
    <scope>NUCLEOTIDE SEQUENCE</scope>
    <source>
        <strain evidence="2">SCRP734</strain>
    </source>
</reference>
<proteinExistence type="predicted"/>
<dbReference type="Proteomes" id="UP000694044">
    <property type="component" value="Unassembled WGS sequence"/>
</dbReference>
<dbReference type="GO" id="GO:0032588">
    <property type="term" value="C:trans-Golgi network membrane"/>
    <property type="evidence" value="ECO:0007669"/>
    <property type="project" value="TreeGrafter"/>
</dbReference>
<feature type="compositionally biased region" description="Low complexity" evidence="1">
    <location>
        <begin position="943"/>
        <end position="967"/>
    </location>
</feature>
<protein>
    <recommendedName>
        <fullName evidence="4">VHS domain-containing protein</fullName>
    </recommendedName>
</protein>
<feature type="region of interest" description="Disordered" evidence="1">
    <location>
        <begin position="193"/>
        <end position="214"/>
    </location>
</feature>
<feature type="compositionally biased region" description="Low complexity" evidence="1">
    <location>
        <begin position="261"/>
        <end position="270"/>
    </location>
</feature>
<dbReference type="PANTHER" id="PTHR21514">
    <property type="entry name" value="AP-4 COMPLEX ACCESSORY SUBUNIT TEPSIN"/>
    <property type="match status" value="1"/>
</dbReference>
<feature type="region of interest" description="Disordered" evidence="1">
    <location>
        <begin position="232"/>
        <end position="271"/>
    </location>
</feature>
<feature type="region of interest" description="Disordered" evidence="1">
    <location>
        <begin position="432"/>
        <end position="453"/>
    </location>
</feature>
<evidence type="ECO:0000256" key="1">
    <source>
        <dbReference type="SAM" id="MobiDB-lite"/>
    </source>
</evidence>
<feature type="region of interest" description="Disordered" evidence="1">
    <location>
        <begin position="885"/>
        <end position="909"/>
    </location>
</feature>
<name>A0A8T1VFG5_9STRA</name>
<dbReference type="EMBL" id="JAGDFM010000388">
    <property type="protein sequence ID" value="KAG7378899.1"/>
    <property type="molecule type" value="Genomic_DNA"/>
</dbReference>
<dbReference type="InterPro" id="IPR039273">
    <property type="entry name" value="TEPSIN"/>
</dbReference>
<organism evidence="2 3">
    <name type="scientific">Phytophthora pseudosyringae</name>
    <dbReference type="NCBI Taxonomy" id="221518"/>
    <lineage>
        <taxon>Eukaryota</taxon>
        <taxon>Sar</taxon>
        <taxon>Stramenopiles</taxon>
        <taxon>Oomycota</taxon>
        <taxon>Peronosporomycetes</taxon>
        <taxon>Peronosporales</taxon>
        <taxon>Peronosporaceae</taxon>
        <taxon>Phytophthora</taxon>
    </lineage>
</organism>
<evidence type="ECO:0000313" key="3">
    <source>
        <dbReference type="Proteomes" id="UP000694044"/>
    </source>
</evidence>
<feature type="region of interest" description="Disordered" evidence="1">
    <location>
        <begin position="283"/>
        <end position="303"/>
    </location>
</feature>
<comment type="caution">
    <text evidence="2">The sequence shown here is derived from an EMBL/GenBank/DDBJ whole genome shotgun (WGS) entry which is preliminary data.</text>
</comment>
<dbReference type="AlphaFoldDB" id="A0A8T1VFG5"/>
<dbReference type="OrthoDB" id="118154at2759"/>
<dbReference type="PANTHER" id="PTHR21514:SF0">
    <property type="entry name" value="AP-4 COMPLEX ACCESSORY SUBUNIT TEPSIN"/>
    <property type="match status" value="1"/>
</dbReference>